<name>A0A6C0GLW8_9BACT</name>
<dbReference type="KEGG" id="rhoz:GXP67_20190"/>
<dbReference type="PROSITE" id="PS51257">
    <property type="entry name" value="PROKAR_LIPOPROTEIN"/>
    <property type="match status" value="1"/>
</dbReference>
<dbReference type="Proteomes" id="UP000480178">
    <property type="component" value="Chromosome"/>
</dbReference>
<reference evidence="1 2" key="1">
    <citation type="submission" date="2020-01" db="EMBL/GenBank/DDBJ databases">
        <authorList>
            <person name="Kim M.K."/>
        </authorList>
    </citation>
    <scope>NUCLEOTIDE SEQUENCE [LARGE SCALE GENOMIC DNA]</scope>
    <source>
        <strain evidence="1 2">172606-1</strain>
    </source>
</reference>
<organism evidence="1 2">
    <name type="scientific">Rhodocytophaga rosea</name>
    <dbReference type="NCBI Taxonomy" id="2704465"/>
    <lineage>
        <taxon>Bacteria</taxon>
        <taxon>Pseudomonadati</taxon>
        <taxon>Bacteroidota</taxon>
        <taxon>Cytophagia</taxon>
        <taxon>Cytophagales</taxon>
        <taxon>Rhodocytophagaceae</taxon>
        <taxon>Rhodocytophaga</taxon>
    </lineage>
</organism>
<keyword evidence="2" id="KW-1185">Reference proteome</keyword>
<sequence>MIKVRLISLFSCLLLICIFFIFACKSDESETEPKNDNPADTISVADLDTFSDHLRFLGATKKPGKSPVYSGSSSLKISLKDTLYLMDEIKGPIKFLHEDTTKNVAGVYIQVHSMVGGGSLATYFYDVPEIPEMADDDSVSVVLVGVDHDGLEDIFGVPPAGAPFIFDVTIIPYGENGQTLGQTTRPVKIKDQMYKSQ</sequence>
<evidence type="ECO:0000313" key="1">
    <source>
        <dbReference type="EMBL" id="QHT68804.1"/>
    </source>
</evidence>
<gene>
    <name evidence="1" type="ORF">GXP67_20190</name>
</gene>
<proteinExistence type="predicted"/>
<accession>A0A6C0GLW8</accession>
<dbReference type="RefSeq" id="WP_162444807.1">
    <property type="nucleotide sequence ID" value="NZ_CP048222.1"/>
</dbReference>
<protein>
    <submittedName>
        <fullName evidence="1">Uncharacterized protein</fullName>
    </submittedName>
</protein>
<dbReference type="EMBL" id="CP048222">
    <property type="protein sequence ID" value="QHT68804.1"/>
    <property type="molecule type" value="Genomic_DNA"/>
</dbReference>
<dbReference type="AlphaFoldDB" id="A0A6C0GLW8"/>
<evidence type="ECO:0000313" key="2">
    <source>
        <dbReference type="Proteomes" id="UP000480178"/>
    </source>
</evidence>